<dbReference type="EMBL" id="JBBNAE010000001">
    <property type="protein sequence ID" value="KAK9152567.1"/>
    <property type="molecule type" value="Genomic_DNA"/>
</dbReference>
<protein>
    <submittedName>
        <fullName evidence="1">Uncharacterized protein</fullName>
    </submittedName>
</protein>
<name>A0AAP0KJM3_9MAGN</name>
<evidence type="ECO:0000313" key="1">
    <source>
        <dbReference type="EMBL" id="KAK9152567.1"/>
    </source>
</evidence>
<sequence>MSGVEVVRSDDHSVRAVGEPRGRSGYNWDSNADDCAGGPWVGQVGAEIACAVILGWRWVHGLGRAGQEVSTDFLSDVNVKNELMRRVSKHLETSYVCFGRLVIGACNAIVGWHSKLAIT</sequence>
<dbReference type="AlphaFoldDB" id="A0AAP0KJM3"/>
<keyword evidence="2" id="KW-1185">Reference proteome</keyword>
<evidence type="ECO:0000313" key="2">
    <source>
        <dbReference type="Proteomes" id="UP001417504"/>
    </source>
</evidence>
<proteinExistence type="predicted"/>
<accession>A0AAP0KJM3</accession>
<dbReference type="Proteomes" id="UP001417504">
    <property type="component" value="Unassembled WGS sequence"/>
</dbReference>
<reference evidence="1 2" key="1">
    <citation type="submission" date="2024-01" db="EMBL/GenBank/DDBJ databases">
        <title>Genome assemblies of Stephania.</title>
        <authorList>
            <person name="Yang L."/>
        </authorList>
    </citation>
    <scope>NUCLEOTIDE SEQUENCE [LARGE SCALE GENOMIC DNA]</scope>
    <source>
        <strain evidence="1">QJT</strain>
        <tissue evidence="1">Leaf</tissue>
    </source>
</reference>
<organism evidence="1 2">
    <name type="scientific">Stephania japonica</name>
    <dbReference type="NCBI Taxonomy" id="461633"/>
    <lineage>
        <taxon>Eukaryota</taxon>
        <taxon>Viridiplantae</taxon>
        <taxon>Streptophyta</taxon>
        <taxon>Embryophyta</taxon>
        <taxon>Tracheophyta</taxon>
        <taxon>Spermatophyta</taxon>
        <taxon>Magnoliopsida</taxon>
        <taxon>Ranunculales</taxon>
        <taxon>Menispermaceae</taxon>
        <taxon>Menispermoideae</taxon>
        <taxon>Cissampelideae</taxon>
        <taxon>Stephania</taxon>
    </lineage>
</organism>
<gene>
    <name evidence="1" type="ORF">Sjap_000047</name>
</gene>
<comment type="caution">
    <text evidence="1">The sequence shown here is derived from an EMBL/GenBank/DDBJ whole genome shotgun (WGS) entry which is preliminary data.</text>
</comment>